<sequence length="229" mass="24215">MLKTTFKNSFAIVTFLLATQFGFAQVTKNVGDFTAVKVFDKISAQLVPSSESKIELKGQGAEKVEIVNKNGDLKIRMPLDKFLKGEDITAIIYCKNVESIEASEGAYVSSDATLKGVDFTVNANKGGQIKVALDVKKAGIRATTGGIVKLSGKAENQDIVINSGGIVNAKTFETSQTTVAVNAGGEADVFATDLVDAKTRAGGDITIYGNPKKVNQKTFAGGNIDVIKK</sequence>
<proteinExistence type="predicted"/>
<feature type="domain" description="Putative auto-transporter adhesin head GIN" evidence="2">
    <location>
        <begin position="32"/>
        <end position="211"/>
    </location>
</feature>
<dbReference type="OrthoDB" id="704821at2"/>
<evidence type="ECO:0000256" key="1">
    <source>
        <dbReference type="SAM" id="SignalP"/>
    </source>
</evidence>
<keyword evidence="1" id="KW-0732">Signal</keyword>
<dbReference type="EMBL" id="SSNZ01000011">
    <property type="protein sequence ID" value="THF47666.1"/>
    <property type="molecule type" value="Genomic_DNA"/>
</dbReference>
<evidence type="ECO:0000313" key="3">
    <source>
        <dbReference type="EMBL" id="THF47666.1"/>
    </source>
</evidence>
<name>A0A4S3ZQ51_9FLAO</name>
<dbReference type="InterPro" id="IPR021255">
    <property type="entry name" value="DUF2807"/>
</dbReference>
<dbReference type="AlphaFoldDB" id="A0A4S3ZQ51"/>
<dbReference type="Proteomes" id="UP000307507">
    <property type="component" value="Unassembled WGS sequence"/>
</dbReference>
<dbReference type="Gene3D" id="2.160.20.120">
    <property type="match status" value="1"/>
</dbReference>
<reference evidence="3 4" key="1">
    <citation type="submission" date="2019-04" db="EMBL/GenBank/DDBJ databases">
        <title>Flavobacterium sp. nov. isolated from construction timber.</title>
        <authorList>
            <person name="Lin S.-Y."/>
            <person name="Chang C.-T."/>
            <person name="Young C.-C."/>
        </authorList>
    </citation>
    <scope>NUCLEOTIDE SEQUENCE [LARGE SCALE GENOMIC DNA]</scope>
    <source>
        <strain evidence="3 4">CC-CTC003</strain>
    </source>
</reference>
<accession>A0A4S3ZQ51</accession>
<dbReference type="Pfam" id="PF10988">
    <property type="entry name" value="DUF2807"/>
    <property type="match status" value="1"/>
</dbReference>
<feature type="chain" id="PRO_5020928473" evidence="1">
    <location>
        <begin position="25"/>
        <end position="229"/>
    </location>
</feature>
<gene>
    <name evidence="3" type="ORF">E6C50_16445</name>
</gene>
<evidence type="ECO:0000313" key="4">
    <source>
        <dbReference type="Proteomes" id="UP000307507"/>
    </source>
</evidence>
<comment type="caution">
    <text evidence="3">The sequence shown here is derived from an EMBL/GenBank/DDBJ whole genome shotgun (WGS) entry which is preliminary data.</text>
</comment>
<protein>
    <submittedName>
        <fullName evidence="3">DUF2807 domain-containing protein</fullName>
    </submittedName>
</protein>
<organism evidence="3 4">
    <name type="scientific">Flavobacterium supellecticarium</name>
    <dbReference type="NCBI Taxonomy" id="2565924"/>
    <lineage>
        <taxon>Bacteria</taxon>
        <taxon>Pseudomonadati</taxon>
        <taxon>Bacteroidota</taxon>
        <taxon>Flavobacteriia</taxon>
        <taxon>Flavobacteriales</taxon>
        <taxon>Flavobacteriaceae</taxon>
        <taxon>Flavobacterium</taxon>
    </lineage>
</organism>
<evidence type="ECO:0000259" key="2">
    <source>
        <dbReference type="Pfam" id="PF10988"/>
    </source>
</evidence>
<feature type="signal peptide" evidence="1">
    <location>
        <begin position="1"/>
        <end position="24"/>
    </location>
</feature>
<keyword evidence="4" id="KW-1185">Reference proteome</keyword>
<dbReference type="RefSeq" id="WP_136404340.1">
    <property type="nucleotide sequence ID" value="NZ_SSNZ01000011.1"/>
</dbReference>